<comment type="caution">
    <text evidence="2">The sequence shown here is derived from an EMBL/GenBank/DDBJ whole genome shotgun (WGS) entry which is preliminary data.</text>
</comment>
<feature type="compositionally biased region" description="Basic and acidic residues" evidence="1">
    <location>
        <begin position="797"/>
        <end position="806"/>
    </location>
</feature>
<feature type="region of interest" description="Disordered" evidence="1">
    <location>
        <begin position="83"/>
        <end position="153"/>
    </location>
</feature>
<feature type="compositionally biased region" description="Polar residues" evidence="1">
    <location>
        <begin position="90"/>
        <end position="114"/>
    </location>
</feature>
<feature type="compositionally biased region" description="Basic and acidic residues" evidence="1">
    <location>
        <begin position="1049"/>
        <end position="1060"/>
    </location>
</feature>
<feature type="compositionally biased region" description="Basic and acidic residues" evidence="1">
    <location>
        <begin position="1175"/>
        <end position="1186"/>
    </location>
</feature>
<feature type="compositionally biased region" description="Basic and acidic residues" evidence="1">
    <location>
        <begin position="1481"/>
        <end position="1492"/>
    </location>
</feature>
<organism evidence="2 3">
    <name type="scientific">Chionoecetes opilio</name>
    <name type="common">Atlantic snow crab</name>
    <name type="synonym">Cancer opilio</name>
    <dbReference type="NCBI Taxonomy" id="41210"/>
    <lineage>
        <taxon>Eukaryota</taxon>
        <taxon>Metazoa</taxon>
        <taxon>Ecdysozoa</taxon>
        <taxon>Arthropoda</taxon>
        <taxon>Crustacea</taxon>
        <taxon>Multicrustacea</taxon>
        <taxon>Malacostraca</taxon>
        <taxon>Eumalacostraca</taxon>
        <taxon>Eucarida</taxon>
        <taxon>Decapoda</taxon>
        <taxon>Pleocyemata</taxon>
        <taxon>Brachyura</taxon>
        <taxon>Eubrachyura</taxon>
        <taxon>Majoidea</taxon>
        <taxon>Majidae</taxon>
        <taxon>Chionoecetes</taxon>
    </lineage>
</organism>
<feature type="compositionally biased region" description="Low complexity" evidence="1">
    <location>
        <begin position="1996"/>
        <end position="2006"/>
    </location>
</feature>
<feature type="region of interest" description="Disordered" evidence="1">
    <location>
        <begin position="26"/>
        <end position="55"/>
    </location>
</feature>
<dbReference type="PANTHER" id="PTHR45795">
    <property type="entry name" value="EARLY GAMETOCYTE ENRICHED PHOSPHOPROTEIN EGXP"/>
    <property type="match status" value="1"/>
</dbReference>
<dbReference type="OrthoDB" id="6382729at2759"/>
<feature type="compositionally biased region" description="Basic and acidic residues" evidence="1">
    <location>
        <begin position="923"/>
        <end position="934"/>
    </location>
</feature>
<feature type="compositionally biased region" description="Polar residues" evidence="1">
    <location>
        <begin position="26"/>
        <end position="54"/>
    </location>
</feature>
<feature type="compositionally biased region" description="Basic residues" evidence="1">
    <location>
        <begin position="779"/>
        <end position="792"/>
    </location>
</feature>
<feature type="compositionally biased region" description="Basic and acidic residues" evidence="1">
    <location>
        <begin position="1337"/>
        <end position="1348"/>
    </location>
</feature>
<feature type="compositionally biased region" description="Polar residues" evidence="1">
    <location>
        <begin position="1205"/>
        <end position="1228"/>
    </location>
</feature>
<feature type="compositionally biased region" description="Polar residues" evidence="1">
    <location>
        <begin position="1273"/>
        <end position="1282"/>
    </location>
</feature>
<gene>
    <name evidence="2" type="primary">PEG3_2</name>
    <name evidence="2" type="ORF">GWK47_029620</name>
</gene>
<feature type="compositionally biased region" description="Basic and acidic residues" evidence="1">
    <location>
        <begin position="1499"/>
        <end position="1510"/>
    </location>
</feature>
<reference evidence="2" key="1">
    <citation type="submission" date="2020-07" db="EMBL/GenBank/DDBJ databases">
        <title>The High-quality genome of the commercially important snow crab, Chionoecetes opilio.</title>
        <authorList>
            <person name="Jeong J.-H."/>
            <person name="Ryu S."/>
        </authorList>
    </citation>
    <scope>NUCLEOTIDE SEQUENCE</scope>
    <source>
        <strain evidence="2">MADBK_172401_WGS</strain>
        <tissue evidence="2">Digestive gland</tissue>
    </source>
</reference>
<protein>
    <submittedName>
        <fullName evidence="2">Paternally-expressed 3 protein</fullName>
    </submittedName>
</protein>
<feature type="compositionally biased region" description="Polar residues" evidence="1">
    <location>
        <begin position="1367"/>
        <end position="1390"/>
    </location>
</feature>
<feature type="compositionally biased region" description="Basic and acidic residues" evidence="1">
    <location>
        <begin position="869"/>
        <end position="916"/>
    </location>
</feature>
<feature type="compositionally biased region" description="Basic and acidic residues" evidence="1">
    <location>
        <begin position="1121"/>
        <end position="1132"/>
    </location>
</feature>
<feature type="compositionally biased region" description="Polar residues" evidence="1">
    <location>
        <begin position="836"/>
        <end position="850"/>
    </location>
</feature>
<dbReference type="PANTHER" id="PTHR45795:SF1">
    <property type="entry name" value="MACRO DOMAIN-CONTAINING PROTEIN"/>
    <property type="match status" value="1"/>
</dbReference>
<feature type="compositionally biased region" description="Basic and acidic residues" evidence="1">
    <location>
        <begin position="991"/>
        <end position="1006"/>
    </location>
</feature>
<feature type="region of interest" description="Disordered" evidence="1">
    <location>
        <begin position="725"/>
        <end position="1648"/>
    </location>
</feature>
<feature type="compositionally biased region" description="Polar residues" evidence="1">
    <location>
        <begin position="971"/>
        <end position="990"/>
    </location>
</feature>
<feature type="compositionally biased region" description="Basic and acidic residues" evidence="1">
    <location>
        <begin position="1463"/>
        <end position="1474"/>
    </location>
</feature>
<proteinExistence type="predicted"/>
<evidence type="ECO:0000313" key="2">
    <source>
        <dbReference type="EMBL" id="KAG0729795.1"/>
    </source>
</evidence>
<feature type="compositionally biased region" description="Basic and acidic residues" evidence="1">
    <location>
        <begin position="941"/>
        <end position="952"/>
    </location>
</feature>
<feature type="compositionally biased region" description="Basic and acidic residues" evidence="1">
    <location>
        <begin position="959"/>
        <end position="970"/>
    </location>
</feature>
<dbReference type="InterPro" id="IPR053300">
    <property type="entry name" value="Homeobox-like_regulator"/>
</dbReference>
<feature type="compositionally biased region" description="Basic and acidic residues" evidence="1">
    <location>
        <begin position="1355"/>
        <end position="1366"/>
    </location>
</feature>
<feature type="compositionally biased region" description="Basic and acidic residues" evidence="1">
    <location>
        <begin position="1517"/>
        <end position="1528"/>
    </location>
</feature>
<feature type="compositionally biased region" description="Basic and acidic residues" evidence="1">
    <location>
        <begin position="1022"/>
        <end position="1042"/>
    </location>
</feature>
<feature type="compositionally biased region" description="Polar residues" evidence="1">
    <location>
        <begin position="1093"/>
        <end position="1102"/>
    </location>
</feature>
<evidence type="ECO:0000313" key="3">
    <source>
        <dbReference type="Proteomes" id="UP000770661"/>
    </source>
</evidence>
<sequence length="2390" mass="264470">MDDKHAECGSKDAVIDILDRVQSAMHQSVASAGLSPSHTPGETSHSPGRTQNHTLGRVDSHTLESNESYIPLIVSSGARATEDGRCYGATTPSESSTSLEGEASTLTQDKQQGSPTTTTTTGGPFPTAPTTMLRGTTVSPASTTPSLHPVDGHEGLLAASHTHGMEAAHQEPQFQPEKIVLLIDRQDAYLKSFYYPKVFHIYDAKMNFGNAFDLIKKTNHVFNNTLFVMLCGTMSALRQEINDKCHLHLCKEPLYNYSMQEFKAPNLHEFLISEANNLRRNIMQMNNCDMIFSGALPVKIHCAEAFEAAKHYHQTGHQVKFSPTRYDFMYDDLCASLREFNKWAKADAASRGFPQWSLVDMLTKSDVTDSSHHFTHPTQADGVTLTGECIMARRQALIMKLKETFQKVAKNISQGPKLPLPPCNTNTKEKEKAAVEVPELSTSEPGVSSPPVKTMANSVVLLADHMYRNMLSTFQSQSGVTLITEKNLTPGSIGKIVQDYYTRESWDENTLWILCLGIFNFVNFTVNRSCVNNQCQEKLIDISFVKTKKQVLNKARDVMATINEFKNELKKALPGKTVMVAPLMQDAVLNSKPNQGERLFHHVVVLGNQMPPELEELCLKLSVHVVLQRITFDEAGKALIREYKQYWPRNTLWVILTDVLHLATPKLYSSCFKPDWIRTLGELLVYFANATMDEDAVFSDAGEDMMDTTESMALSIPTALVPTDYPLPFSQGNTTTTPSAQAQAVLDRQHEGPITRGRFQQQQNEGAVGMSAAQDQRHVVKKKQKTTNKKKAQNSPRENRDHRVEKGQGSLRAQKRRNTSEREKCHQPFKKRKIQETPNTNKVQKTSGTDKGQEVIKTDKVQKTSGTDKGQEVIKTDKVQKTSRTDKGQEVIKTDKVQKTSRTDKGQEVIKTDKVQKTSGTDKGQEVIKTDKVQKTSGTDKGQEVIKTDKVQKTSGTDKGQEVIKTDKLQKTSGTDKGQESTKTNKVQKTSRTDKGQEVIKTDKLQKTFGTDKGQEPTNTDKVQKTSRTDKGQEVIKTDKVQKTSGTDKGQEVIKIDKVQKTSGTDKGQEVIKSNKVQKTSGTDKGQEVIKSNKVQKTSGTDKGQEVIKSNKVQKTAGTDKGQEVIKTDKVQKTSGTDKGQEVIKTDKLQKTSGTDKGQESTKTNKVQKTSGTDKGQEVIKTEKVQKTSGTDKGQEVIKIDKAQKTSGTDKGQEPTNTDKVQKTSGTDKGQEVIKTGKLQKTSGTDKGLEVIKTDKVQKTSGTDKGQEVIKSNKVQKTSGTDKGQEVIKSNKVQKTSGTDKGQEVIKSNKVQKTAGTDKGQEVIKTDKVQKTSGTDKGQEVIKTDKVQKTSGTDKGQEVIKTDKLQKTSGTDKGQESTKTNKVQKTSGTDKGQEVIKTEKVQKTSGTDKGQEVIKIDKAQKTSGTDKGQEPTNTDKVQKTSGTDKGQEVIKTGKLQKTSGTDKGLEVIKTDKVQKTSGTDKGQEVIKTEKIQKTFGTDKGQEVIKTDKVQKTSGTDKGQEVIKIDKVQKTSGTDKGQEPTNSDKVQKTSGTDKGQEVIKSNKVQKTPRTDKGQKPTNTDKVQKTYGTDKGQEVMKTDKVQKTSRTDKGQDLHGEKTGQATVKTKKGETPKQRKGQVISRQGKDEEILNPRKDQVITKIEEDQDILVQYKSQVTIKMEKYEEICMIEGDKVITKMDEGQHHPLTEKGQATVKMEKERDIVKTEEFQCVVKSEVFEDIGNSEEVPQLHLQVEEGEETSDAESYALWLALSDTDQDEDEVSNDEDVGLQDVGHLSVHQVDKPSTSSRQSVEPKVEEPLPKLANTTALAHAPGRGGPQSGDGKDAASYVMVQNVSKPEVDVSVLKQDMDEKTPKLSMEDNIPKQGMDDNEPLKDLGEDLSIHTYNSSDIEIISISSSIETIPLKDFEQDRAICNALHDCAFSKIEPGSDKDEEDFAEIQIIKELSVKLAALETPPAWSPGGAGGPATRKRKHSSPDRHSPISSCSSDSSCFDSDPETKKLFVMMQQNLNQSYQLNLQTFMQVPEAHPDFEARRTEFLKAYNKQHGGEVQDLDHCDADWIVFWEECAGKQLHDEWEKSKKDLVEQFRKISRKSTSNREDQPKRVKRHESGKESHPYQSHDTNAQSTPAVSQKLNMSMSSPLARNTRSKKISNHTPGLESCMSDMTNYSHLVSSISKATTTTDTKVKLQTSLLNLDKIMKDDNKARVRLMLSSFALLSELGRTLGALAPAVMAIMKCVLIEGVYSPGALHILARRDNVKVMKQCVDKLMLLSEKSRWANNEKLLRCITDTSELMQNVFSSLRSIRVVQNFNIPSIARATACQDTTSILQYIKSALASKGVPNPSKSFLNEVFLAVSSHHFNLAMQSPPAASPDPSK</sequence>
<dbReference type="Proteomes" id="UP000770661">
    <property type="component" value="Unassembled WGS sequence"/>
</dbReference>
<feature type="compositionally biased region" description="Basic and acidic residues" evidence="1">
    <location>
        <begin position="1391"/>
        <end position="1402"/>
    </location>
</feature>
<evidence type="ECO:0000256" key="1">
    <source>
        <dbReference type="SAM" id="MobiDB-lite"/>
    </source>
</evidence>
<feature type="region of interest" description="Disordered" evidence="1">
    <location>
        <begin position="1790"/>
        <end position="1815"/>
    </location>
</feature>
<feature type="compositionally biased region" description="Basic and acidic residues" evidence="1">
    <location>
        <begin position="1139"/>
        <end position="1150"/>
    </location>
</feature>
<dbReference type="EMBL" id="JACEEZ010000828">
    <property type="protein sequence ID" value="KAG0729795.1"/>
    <property type="molecule type" value="Genomic_DNA"/>
</dbReference>
<keyword evidence="3" id="KW-1185">Reference proteome</keyword>
<feature type="compositionally biased region" description="Basic and acidic residues" evidence="1">
    <location>
        <begin position="1409"/>
        <end position="1420"/>
    </location>
</feature>
<feature type="compositionally biased region" description="Basic and acidic residues" evidence="1">
    <location>
        <begin position="1247"/>
        <end position="1258"/>
    </location>
</feature>
<feature type="compositionally biased region" description="Basic and acidic residues" evidence="1">
    <location>
        <begin position="1589"/>
        <end position="1615"/>
    </location>
</feature>
<feature type="compositionally biased region" description="Polar residues" evidence="1">
    <location>
        <begin position="133"/>
        <end position="146"/>
    </location>
</feature>
<feature type="compositionally biased region" description="Polar residues" evidence="1">
    <location>
        <begin position="1075"/>
        <end position="1084"/>
    </location>
</feature>
<feature type="compositionally biased region" description="Low complexity" evidence="1">
    <location>
        <begin position="115"/>
        <end position="131"/>
    </location>
</feature>
<feature type="compositionally biased region" description="Polar residues" evidence="1">
    <location>
        <begin position="1291"/>
        <end position="1300"/>
    </location>
</feature>
<name>A0A8J5D5J6_CHIOP</name>
<feature type="compositionally biased region" description="Polar residues" evidence="1">
    <location>
        <begin position="730"/>
        <end position="742"/>
    </location>
</feature>
<accession>A0A8J5D5J6</accession>
<feature type="region of interest" description="Disordered" evidence="1">
    <location>
        <begin position="2105"/>
        <end position="2146"/>
    </location>
</feature>
<feature type="compositionally biased region" description="Polar residues" evidence="1">
    <location>
        <begin position="1529"/>
        <end position="1552"/>
    </location>
</feature>
<feature type="compositionally biased region" description="Basic and acidic residues" evidence="1">
    <location>
        <begin position="2110"/>
        <end position="2129"/>
    </location>
</feature>
<feature type="compositionally biased region" description="Polar residues" evidence="1">
    <location>
        <begin position="1151"/>
        <end position="1174"/>
    </location>
</feature>
<feature type="compositionally biased region" description="Basic and acidic residues" evidence="1">
    <location>
        <begin position="1319"/>
        <end position="1330"/>
    </location>
</feature>
<feature type="compositionally biased region" description="Basic and acidic residues" evidence="1">
    <location>
        <begin position="851"/>
        <end position="862"/>
    </location>
</feature>
<feature type="region of interest" description="Disordered" evidence="1">
    <location>
        <begin position="1971"/>
        <end position="2006"/>
    </location>
</feature>
<feature type="compositionally biased region" description="Polar residues" evidence="1">
    <location>
        <begin position="1421"/>
        <end position="1444"/>
    </location>
</feature>
<feature type="compositionally biased region" description="Polar residues" evidence="1">
    <location>
        <begin position="2130"/>
        <end position="2146"/>
    </location>
</feature>
<feature type="compositionally biased region" description="Basic and acidic residues" evidence="1">
    <location>
        <begin position="1193"/>
        <end position="1204"/>
    </location>
</feature>